<comment type="similarity">
    <text evidence="2 5">Belongs to the PNP/MTAP phosphorylase family.</text>
</comment>
<dbReference type="KEGG" id="aup:AsAng_0047940"/>
<evidence type="ECO:0000256" key="1">
    <source>
        <dbReference type="ARBA" id="ARBA00005058"/>
    </source>
</evidence>
<protein>
    <recommendedName>
        <fullName evidence="5">Purine nucleoside phosphorylase</fullName>
        <ecNumber evidence="5">2.4.2.1</ecNumber>
    </recommendedName>
    <alternativeName>
        <fullName evidence="5">Inosine-guanosine phosphorylase</fullName>
    </alternativeName>
</protein>
<accession>A0A916DV61</accession>
<dbReference type="EC" id="2.4.2.1" evidence="5"/>
<dbReference type="InterPro" id="IPR035994">
    <property type="entry name" value="Nucleoside_phosphorylase_sf"/>
</dbReference>
<dbReference type="Proteomes" id="UP001060919">
    <property type="component" value="Chromosome"/>
</dbReference>
<dbReference type="AlphaFoldDB" id="A0A916DV61"/>
<evidence type="ECO:0000256" key="4">
    <source>
        <dbReference type="ARBA" id="ARBA00022679"/>
    </source>
</evidence>
<evidence type="ECO:0000256" key="2">
    <source>
        <dbReference type="ARBA" id="ARBA00006751"/>
    </source>
</evidence>
<dbReference type="SUPFAM" id="SSF53167">
    <property type="entry name" value="Purine and uridine phosphorylases"/>
    <property type="match status" value="1"/>
</dbReference>
<name>A0A916DV61_9BACT</name>
<dbReference type="Pfam" id="PF01048">
    <property type="entry name" value="PNP_UDP_1"/>
    <property type="match status" value="1"/>
</dbReference>
<reference evidence="7" key="1">
    <citation type="submission" date="2022-09" db="EMBL/GenBank/DDBJ databases">
        <title>Aureispira anguillicida sp. nov., isolated from Leptocephalus of Japanese eel Anguilla japonica.</title>
        <authorList>
            <person name="Yuasa K."/>
            <person name="Mekata T."/>
            <person name="Ikunari K."/>
        </authorList>
    </citation>
    <scope>NUCLEOTIDE SEQUENCE</scope>
    <source>
        <strain evidence="7">EL160426</strain>
    </source>
</reference>
<dbReference type="GO" id="GO:0009116">
    <property type="term" value="P:nucleoside metabolic process"/>
    <property type="evidence" value="ECO:0007669"/>
    <property type="project" value="InterPro"/>
</dbReference>
<dbReference type="PANTHER" id="PTHR11904:SF9">
    <property type="entry name" value="PURINE NUCLEOSIDE PHOSPHORYLASE-RELATED"/>
    <property type="match status" value="1"/>
</dbReference>
<keyword evidence="3 5" id="KW-0328">Glycosyltransferase</keyword>
<dbReference type="NCBIfam" id="TIGR01700">
    <property type="entry name" value="PNPH"/>
    <property type="match status" value="1"/>
</dbReference>
<feature type="domain" description="Nucleoside phosphorylase" evidence="6">
    <location>
        <begin position="23"/>
        <end position="269"/>
    </location>
</feature>
<dbReference type="NCBIfam" id="TIGR01697">
    <property type="entry name" value="PNPH-PUNA-XAPA"/>
    <property type="match status" value="1"/>
</dbReference>
<gene>
    <name evidence="7" type="ORF">AsAng_0047940</name>
</gene>
<proteinExistence type="inferred from homology"/>
<dbReference type="InterPro" id="IPR011270">
    <property type="entry name" value="Pur_Nuc_Pase_Ino/Guo-sp"/>
</dbReference>
<dbReference type="PIRSF" id="PIRSF000477">
    <property type="entry name" value="PurNPase"/>
    <property type="match status" value="1"/>
</dbReference>
<sequence length="274" mass="30212">MYHKIQNAVAYIQDQLPDFLPQIGIVLGTGLGNLSREIDQVLAIPYANIPHFAESTVESHAGKLIFGYLNGVAIVAMAGRFHYYEGYSMEEVTFPIRVLKYLKIERLVISNAAGGVQAHLYPGDLVFIKDHINLHAQNPLRGKNDERLGVRFPDMLKAYDSALNQQALAIAEKNNIRAFEGVYVGTQGPNLETPAEYNFFNLIGGAAVGMSTVPEVLVAKHMNLPVFVVSVISNRCYPIDEITETTVEDVIQVVNQAEAKLTLILKELLVTMVG</sequence>
<evidence type="ECO:0000256" key="5">
    <source>
        <dbReference type="PIRNR" id="PIRNR000477"/>
    </source>
</evidence>
<keyword evidence="4 5" id="KW-0808">Transferase</keyword>
<dbReference type="InterPro" id="IPR011268">
    <property type="entry name" value="Purine_phosphorylase"/>
</dbReference>
<dbReference type="GO" id="GO:0005737">
    <property type="term" value="C:cytoplasm"/>
    <property type="evidence" value="ECO:0007669"/>
    <property type="project" value="TreeGrafter"/>
</dbReference>
<keyword evidence="8" id="KW-1185">Reference proteome</keyword>
<evidence type="ECO:0000313" key="8">
    <source>
        <dbReference type="Proteomes" id="UP001060919"/>
    </source>
</evidence>
<dbReference type="CDD" id="cd09009">
    <property type="entry name" value="PNP-EcPNPII_like"/>
    <property type="match status" value="1"/>
</dbReference>
<dbReference type="GO" id="GO:0004731">
    <property type="term" value="F:purine-nucleoside phosphorylase activity"/>
    <property type="evidence" value="ECO:0007669"/>
    <property type="project" value="UniProtKB-EC"/>
</dbReference>
<organism evidence="7 8">
    <name type="scientific">Aureispira anguillae</name>
    <dbReference type="NCBI Taxonomy" id="2864201"/>
    <lineage>
        <taxon>Bacteria</taxon>
        <taxon>Pseudomonadati</taxon>
        <taxon>Bacteroidota</taxon>
        <taxon>Saprospiria</taxon>
        <taxon>Saprospirales</taxon>
        <taxon>Saprospiraceae</taxon>
        <taxon>Aureispira</taxon>
    </lineage>
</organism>
<dbReference type="EMBL" id="AP026867">
    <property type="protein sequence ID" value="BDS14031.1"/>
    <property type="molecule type" value="Genomic_DNA"/>
</dbReference>
<evidence type="ECO:0000313" key="7">
    <source>
        <dbReference type="EMBL" id="BDS14031.1"/>
    </source>
</evidence>
<evidence type="ECO:0000256" key="3">
    <source>
        <dbReference type="ARBA" id="ARBA00022676"/>
    </source>
</evidence>
<evidence type="ECO:0000259" key="6">
    <source>
        <dbReference type="Pfam" id="PF01048"/>
    </source>
</evidence>
<dbReference type="NCBIfam" id="NF006054">
    <property type="entry name" value="PRK08202.1"/>
    <property type="match status" value="1"/>
</dbReference>
<comment type="function">
    <text evidence="5">The purine nucleoside phosphorylases catalyze the phosphorolytic breakdown of the N-glycosidic bond in the beta-(deoxy)ribonucleoside molecules, with the formation of the corresponding free purine bases and pentose-1-phosphate.</text>
</comment>
<dbReference type="InterPro" id="IPR000845">
    <property type="entry name" value="Nucleoside_phosphorylase_d"/>
</dbReference>
<dbReference type="Gene3D" id="3.40.50.1580">
    <property type="entry name" value="Nucleoside phosphorylase domain"/>
    <property type="match status" value="1"/>
</dbReference>
<comment type="pathway">
    <text evidence="1 5">Purine metabolism; purine nucleoside salvage.</text>
</comment>
<dbReference type="RefSeq" id="WP_264789270.1">
    <property type="nucleotide sequence ID" value="NZ_AP026867.1"/>
</dbReference>
<dbReference type="PANTHER" id="PTHR11904">
    <property type="entry name" value="METHYLTHIOADENOSINE/PURINE NUCLEOSIDE PHOSPHORYLASE"/>
    <property type="match status" value="1"/>
</dbReference>